<comment type="caution">
    <text evidence="19">The sequence shown here is derived from an EMBL/GenBank/DDBJ whole genome shotgun (WGS) entry which is preliminary data.</text>
</comment>
<dbReference type="PANTHER" id="PTHR30231:SF41">
    <property type="entry name" value="DNA POLYMERASE III SUBUNIT EPSILON"/>
    <property type="match status" value="1"/>
</dbReference>
<evidence type="ECO:0000256" key="4">
    <source>
        <dbReference type="ARBA" id="ARBA00020352"/>
    </source>
</evidence>
<evidence type="ECO:0000256" key="9">
    <source>
        <dbReference type="ARBA" id="ARBA00022723"/>
    </source>
</evidence>
<dbReference type="InterPro" id="IPR006309">
    <property type="entry name" value="DnaQ_proteo"/>
</dbReference>
<evidence type="ECO:0000256" key="12">
    <source>
        <dbReference type="ARBA" id="ARBA00022842"/>
    </source>
</evidence>
<evidence type="ECO:0000256" key="1">
    <source>
        <dbReference type="ARBA" id="ARBA00001936"/>
    </source>
</evidence>
<dbReference type="SUPFAM" id="SSF53098">
    <property type="entry name" value="Ribonuclease H-like"/>
    <property type="match status" value="1"/>
</dbReference>
<dbReference type="NCBIfam" id="TIGR00573">
    <property type="entry name" value="dnaq"/>
    <property type="match status" value="1"/>
</dbReference>
<dbReference type="NCBIfam" id="NF004316">
    <property type="entry name" value="PRK05711.1"/>
    <property type="match status" value="1"/>
</dbReference>
<dbReference type="InterPro" id="IPR006054">
    <property type="entry name" value="DnaQ"/>
</dbReference>
<dbReference type="PANTHER" id="PTHR30231">
    <property type="entry name" value="DNA POLYMERASE III SUBUNIT EPSILON"/>
    <property type="match status" value="1"/>
</dbReference>
<evidence type="ECO:0000256" key="13">
    <source>
        <dbReference type="ARBA" id="ARBA00022932"/>
    </source>
</evidence>
<evidence type="ECO:0000256" key="7">
    <source>
        <dbReference type="ARBA" id="ARBA00022705"/>
    </source>
</evidence>
<accession>A0ABT6N515</accession>
<evidence type="ECO:0000256" key="15">
    <source>
        <dbReference type="ARBA" id="ARBA00025483"/>
    </source>
</evidence>
<gene>
    <name evidence="17 19" type="primary">dnaQ</name>
    <name evidence="19" type="ORF">QGN17_15840</name>
</gene>
<keyword evidence="13 17" id="KW-0239">DNA-directed DNA polymerase</keyword>
<evidence type="ECO:0000313" key="20">
    <source>
        <dbReference type="Proteomes" id="UP001160625"/>
    </source>
</evidence>
<dbReference type="InterPro" id="IPR013520">
    <property type="entry name" value="Ribonucl_H"/>
</dbReference>
<dbReference type="SMART" id="SM00479">
    <property type="entry name" value="EXOIII"/>
    <property type="match status" value="1"/>
</dbReference>
<keyword evidence="7 17" id="KW-0235">DNA replication</keyword>
<sequence>MREIVFDTETTGLSPSNGDRLVEIGCIEIVNRVETGRSYHAYFHPDRDMPMEAERVHGLSITFLSDKPRFHESVEDLLEFIGDSPLVAHNAAFDFGFLNAELERCGRPIVDMARMVDTLAIARTRHPGAKHSLDALCTRYGIDRSHRVKHGALLDAQLLAQLYVELTGGRQIGLGLADSAAITVTETIVADIAAVPVSRAIRPPRPHCASPEELERHQAFVATLVNPVWAALAPAVDVSGGQA</sequence>
<evidence type="ECO:0000313" key="19">
    <source>
        <dbReference type="EMBL" id="MDH7640209.1"/>
    </source>
</evidence>
<dbReference type="Pfam" id="PF00929">
    <property type="entry name" value="RNase_T"/>
    <property type="match status" value="1"/>
</dbReference>
<comment type="subunit">
    <text evidence="17">DNA polymerase III contains a core (composed of alpha, epsilon and theta chains) that associates with a tau subunit. This core dimerizes to form the POLIII' complex. PolIII' associates with the gamma complex (composed of gamma, delta, delta', psi and chi chains) and with the beta chain to form the complete DNA polymerase III complex.</text>
</comment>
<evidence type="ECO:0000256" key="17">
    <source>
        <dbReference type="RuleBase" id="RU364087"/>
    </source>
</evidence>
<name>A0ABT6N515_9SPHN</name>
<keyword evidence="9 17" id="KW-0479">Metal-binding</keyword>
<dbReference type="Gene3D" id="3.30.420.10">
    <property type="entry name" value="Ribonuclease H-like superfamily/Ribonuclease H"/>
    <property type="match status" value="1"/>
</dbReference>
<organism evidence="19 20">
    <name type="scientific">Sphingomonas oryzagri</name>
    <dbReference type="NCBI Taxonomy" id="3042314"/>
    <lineage>
        <taxon>Bacteria</taxon>
        <taxon>Pseudomonadati</taxon>
        <taxon>Pseudomonadota</taxon>
        <taxon>Alphaproteobacteria</taxon>
        <taxon>Sphingomonadales</taxon>
        <taxon>Sphingomonadaceae</taxon>
        <taxon>Sphingomonas</taxon>
    </lineage>
</organism>
<dbReference type="EMBL" id="JARYGZ010000002">
    <property type="protein sequence ID" value="MDH7640209.1"/>
    <property type="molecule type" value="Genomic_DNA"/>
</dbReference>
<evidence type="ECO:0000256" key="16">
    <source>
        <dbReference type="ARBA" id="ARBA00049244"/>
    </source>
</evidence>
<evidence type="ECO:0000256" key="10">
    <source>
        <dbReference type="ARBA" id="ARBA00022801"/>
    </source>
</evidence>
<comment type="cofactor">
    <cofactor evidence="1 17">
        <name>Mn(2+)</name>
        <dbReference type="ChEBI" id="CHEBI:29035"/>
    </cofactor>
</comment>
<evidence type="ECO:0000256" key="3">
    <source>
        <dbReference type="ARBA" id="ARBA00012417"/>
    </source>
</evidence>
<proteinExistence type="predicted"/>
<keyword evidence="20" id="KW-1185">Reference proteome</keyword>
<reference evidence="19" key="1">
    <citation type="submission" date="2023-04" db="EMBL/GenBank/DDBJ databases">
        <title>Sphingomonas sp. MAHUQ-71 isolated from rice field.</title>
        <authorList>
            <person name="Huq M.A."/>
        </authorList>
    </citation>
    <scope>NUCLEOTIDE SEQUENCE</scope>
    <source>
        <strain evidence="19">MAHUQ-71</strain>
    </source>
</reference>
<keyword evidence="8 17" id="KW-0540">Nuclease</keyword>
<evidence type="ECO:0000259" key="18">
    <source>
        <dbReference type="SMART" id="SM00479"/>
    </source>
</evidence>
<dbReference type="GO" id="GO:0003887">
    <property type="term" value="F:DNA-directed DNA polymerase activity"/>
    <property type="evidence" value="ECO:0007669"/>
    <property type="project" value="UniProtKB-EC"/>
</dbReference>
<keyword evidence="14 17" id="KW-0464">Manganese</keyword>
<dbReference type="InterPro" id="IPR036397">
    <property type="entry name" value="RNaseH_sf"/>
</dbReference>
<keyword evidence="12 17" id="KW-0460">Magnesium</keyword>
<comment type="function">
    <text evidence="15 17">DNA polymerase III is a complex, multichain enzyme responsible for most of the replicative synthesis in bacteria. The epsilon subunit contain the editing function and is a proofreading 3'-5' exonuclease.</text>
</comment>
<evidence type="ECO:0000256" key="6">
    <source>
        <dbReference type="ARBA" id="ARBA00022695"/>
    </source>
</evidence>
<dbReference type="RefSeq" id="WP_281045566.1">
    <property type="nucleotide sequence ID" value="NZ_JARYGZ010000002.1"/>
</dbReference>
<dbReference type="InterPro" id="IPR012337">
    <property type="entry name" value="RNaseH-like_sf"/>
</dbReference>
<feature type="domain" description="Exonuclease" evidence="18">
    <location>
        <begin position="2"/>
        <end position="172"/>
    </location>
</feature>
<protein>
    <recommendedName>
        <fullName evidence="4 17">DNA polymerase III subunit epsilon</fullName>
        <ecNumber evidence="3 17">2.7.7.7</ecNumber>
    </recommendedName>
</protein>
<evidence type="ECO:0000256" key="11">
    <source>
        <dbReference type="ARBA" id="ARBA00022839"/>
    </source>
</evidence>
<comment type="catalytic activity">
    <reaction evidence="16 17">
        <text>DNA(n) + a 2'-deoxyribonucleoside 5'-triphosphate = DNA(n+1) + diphosphate</text>
        <dbReference type="Rhea" id="RHEA:22508"/>
        <dbReference type="Rhea" id="RHEA-COMP:17339"/>
        <dbReference type="Rhea" id="RHEA-COMP:17340"/>
        <dbReference type="ChEBI" id="CHEBI:33019"/>
        <dbReference type="ChEBI" id="CHEBI:61560"/>
        <dbReference type="ChEBI" id="CHEBI:173112"/>
        <dbReference type="EC" id="2.7.7.7"/>
    </reaction>
</comment>
<dbReference type="NCBIfam" id="TIGR01406">
    <property type="entry name" value="dnaQ_proteo"/>
    <property type="match status" value="1"/>
</dbReference>
<keyword evidence="5 17" id="KW-0808">Transferase</keyword>
<evidence type="ECO:0000256" key="2">
    <source>
        <dbReference type="ARBA" id="ARBA00001946"/>
    </source>
</evidence>
<evidence type="ECO:0000256" key="5">
    <source>
        <dbReference type="ARBA" id="ARBA00022679"/>
    </source>
</evidence>
<evidence type="ECO:0000256" key="8">
    <source>
        <dbReference type="ARBA" id="ARBA00022722"/>
    </source>
</evidence>
<evidence type="ECO:0000256" key="14">
    <source>
        <dbReference type="ARBA" id="ARBA00023211"/>
    </source>
</evidence>
<keyword evidence="11 17" id="KW-0269">Exonuclease</keyword>
<dbReference type="EC" id="2.7.7.7" evidence="3 17"/>
<keyword evidence="10 17" id="KW-0378">Hydrolase</keyword>
<keyword evidence="6 17" id="KW-0548">Nucleotidyltransferase</keyword>
<dbReference type="CDD" id="cd06131">
    <property type="entry name" value="DNA_pol_III_epsilon_Ecoli_like"/>
    <property type="match status" value="1"/>
</dbReference>
<comment type="cofactor">
    <cofactor evidence="2 17">
        <name>Mg(2+)</name>
        <dbReference type="ChEBI" id="CHEBI:18420"/>
    </cofactor>
</comment>
<dbReference type="Proteomes" id="UP001160625">
    <property type="component" value="Unassembled WGS sequence"/>
</dbReference>